<evidence type="ECO:0000313" key="3">
    <source>
        <dbReference type="EMBL" id="VAW58518.1"/>
    </source>
</evidence>
<sequence length="134" mass="15636">MVEAELIIKVPFHDIDPLEIVWHGNYIKYFEMVRAELLDKIDYNYEAMRQSGFAWPIIEVKLRYIKPATYGQKIKVHAILSEHEYRLKINYVITDLESGARLTKGHTIQVAVDMKKEELCLASPDVFLEKLGLK</sequence>
<accession>A0A3B0WR76</accession>
<dbReference type="PANTHER" id="PTHR31793:SF27">
    <property type="entry name" value="NOVEL THIOESTERASE SUPERFAMILY DOMAIN AND SAPOSIN A-TYPE DOMAIN CONTAINING PROTEIN (0610012H03RIK)"/>
    <property type="match status" value="1"/>
</dbReference>
<dbReference type="InterPro" id="IPR050563">
    <property type="entry name" value="4-hydroxybenzoyl-CoA_TE"/>
</dbReference>
<dbReference type="PIRSF" id="PIRSF003230">
    <property type="entry name" value="YbgC"/>
    <property type="match status" value="1"/>
</dbReference>
<evidence type="ECO:0000256" key="2">
    <source>
        <dbReference type="ARBA" id="ARBA00022801"/>
    </source>
</evidence>
<reference evidence="3" key="1">
    <citation type="submission" date="2018-06" db="EMBL/GenBank/DDBJ databases">
        <authorList>
            <person name="Zhirakovskaya E."/>
        </authorList>
    </citation>
    <scope>NUCLEOTIDE SEQUENCE</scope>
</reference>
<gene>
    <name evidence="3" type="ORF">MNBD_GAMMA08-2542</name>
</gene>
<dbReference type="PANTHER" id="PTHR31793">
    <property type="entry name" value="4-HYDROXYBENZOYL-COA THIOESTERASE FAMILY MEMBER"/>
    <property type="match status" value="1"/>
</dbReference>
<name>A0A3B0WR76_9ZZZZ</name>
<dbReference type="SUPFAM" id="SSF54637">
    <property type="entry name" value="Thioesterase/thiol ester dehydrase-isomerase"/>
    <property type="match status" value="1"/>
</dbReference>
<dbReference type="Gene3D" id="3.10.129.10">
    <property type="entry name" value="Hotdog Thioesterase"/>
    <property type="match status" value="1"/>
</dbReference>
<keyword evidence="2" id="KW-0378">Hydrolase</keyword>
<dbReference type="GO" id="GO:0047617">
    <property type="term" value="F:fatty acyl-CoA hydrolase activity"/>
    <property type="evidence" value="ECO:0007669"/>
    <property type="project" value="TreeGrafter"/>
</dbReference>
<organism evidence="3">
    <name type="scientific">hydrothermal vent metagenome</name>
    <dbReference type="NCBI Taxonomy" id="652676"/>
    <lineage>
        <taxon>unclassified sequences</taxon>
        <taxon>metagenomes</taxon>
        <taxon>ecological metagenomes</taxon>
    </lineage>
</organism>
<evidence type="ECO:0000256" key="1">
    <source>
        <dbReference type="ARBA" id="ARBA00005953"/>
    </source>
</evidence>
<comment type="similarity">
    <text evidence="1">Belongs to the 4-hydroxybenzoyl-CoA thioesterase family.</text>
</comment>
<dbReference type="EMBL" id="UOFH01000014">
    <property type="protein sequence ID" value="VAW58518.1"/>
    <property type="molecule type" value="Genomic_DNA"/>
</dbReference>
<dbReference type="InterPro" id="IPR029069">
    <property type="entry name" value="HotDog_dom_sf"/>
</dbReference>
<proteinExistence type="inferred from homology"/>
<dbReference type="CDD" id="cd00586">
    <property type="entry name" value="4HBT"/>
    <property type="match status" value="1"/>
</dbReference>
<protein>
    <submittedName>
        <fullName evidence="3">FIG002571: 4-hydroxybenzoyl-CoA thioesterase domain protein</fullName>
    </submittedName>
</protein>
<dbReference type="InterPro" id="IPR006684">
    <property type="entry name" value="YbgC/YbaW"/>
</dbReference>
<dbReference type="AlphaFoldDB" id="A0A3B0WR76"/>
<dbReference type="Pfam" id="PF13279">
    <property type="entry name" value="4HBT_2"/>
    <property type="match status" value="1"/>
</dbReference>